<dbReference type="PANTHER" id="PTHR43030:SF1">
    <property type="entry name" value="PHOSPHOENOLPYRUVATE SYNTHASE"/>
    <property type="match status" value="1"/>
</dbReference>
<dbReference type="GO" id="GO:0005524">
    <property type="term" value="F:ATP binding"/>
    <property type="evidence" value="ECO:0007669"/>
    <property type="project" value="UniProtKB-KW"/>
</dbReference>
<keyword evidence="12" id="KW-0460">Magnesium</keyword>
<dbReference type="EMBL" id="DUTP01000001">
    <property type="protein sequence ID" value="HHX99065.1"/>
    <property type="molecule type" value="Genomic_DNA"/>
</dbReference>
<dbReference type="InterPro" id="IPR036637">
    <property type="entry name" value="Phosphohistidine_dom_sf"/>
</dbReference>
<keyword evidence="15" id="KW-0175">Coiled coil</keyword>
<comment type="similarity">
    <text evidence="4">Belongs to the PEP-utilizing enzyme family.</text>
</comment>
<comment type="caution">
    <text evidence="18">The sequence shown here is derived from an EMBL/GenBank/DDBJ whole genome shotgun (WGS) entry which is preliminary data.</text>
</comment>
<dbReference type="SUPFAM" id="SSF52009">
    <property type="entry name" value="Phosphohistidine domain"/>
    <property type="match status" value="1"/>
</dbReference>
<name>A0A832QBS2_9BACT</name>
<evidence type="ECO:0000256" key="12">
    <source>
        <dbReference type="ARBA" id="ARBA00022842"/>
    </source>
</evidence>
<feature type="domain" description="PEP-utilising enzyme mobile" evidence="16">
    <location>
        <begin position="435"/>
        <end position="505"/>
    </location>
</feature>
<dbReference type="Gene3D" id="3.30.470.20">
    <property type="entry name" value="ATP-grasp fold, B domain"/>
    <property type="match status" value="1"/>
</dbReference>
<evidence type="ECO:0000256" key="1">
    <source>
        <dbReference type="ARBA" id="ARBA00001946"/>
    </source>
</evidence>
<comment type="catalytic activity">
    <reaction evidence="14">
        <text>pyruvate + ATP + H2O = phosphoenolpyruvate + AMP + phosphate + 2 H(+)</text>
        <dbReference type="Rhea" id="RHEA:11364"/>
        <dbReference type="ChEBI" id="CHEBI:15361"/>
        <dbReference type="ChEBI" id="CHEBI:15377"/>
        <dbReference type="ChEBI" id="CHEBI:15378"/>
        <dbReference type="ChEBI" id="CHEBI:30616"/>
        <dbReference type="ChEBI" id="CHEBI:43474"/>
        <dbReference type="ChEBI" id="CHEBI:58702"/>
        <dbReference type="ChEBI" id="CHEBI:456215"/>
        <dbReference type="EC" id="2.7.9.2"/>
    </reaction>
</comment>
<dbReference type="GO" id="GO:0008986">
    <property type="term" value="F:pyruvate, water dikinase activity"/>
    <property type="evidence" value="ECO:0007669"/>
    <property type="project" value="UniProtKB-EC"/>
</dbReference>
<keyword evidence="9" id="KW-0547">Nucleotide-binding</keyword>
<evidence type="ECO:0000256" key="4">
    <source>
        <dbReference type="ARBA" id="ARBA00007837"/>
    </source>
</evidence>
<sequence>MDKGTSKETAVYFFEDYSAKEVNEDKVGRKGLSLFKLKDMDVPVPEFFVVGSNVFVQHALKVLNGTKGKLLAKGRNPESEEVEVALLKESFPREVEEEILSAYTRLSGFTDAWVSVRSSIVFPAEKDVSFSGVFSTELNVRKYEELIPSIKRIMSSLFCDDVVAYASKMGVDISDAKMAVVVQKMVQSETAGIVYTVDPITQEKTKLSVEAVYGLGDVISLGEVTPDTYLLNKKDLSTVEKHISPQESMKVRTMRHAKKGSQGVEKIKISKNWSHKQKLSDPDIKEISKIALVIEDRCNEPQAVEWVLSGGRFWVLQNKPVRYKPLDVRVESNASLIVRVNIRDQIQGFLDKYRSKDEMISSAMTEAKKIVKKQSNIEMKRLEKLIYEAKKELDTEILKEETKREDFVLSGIGASFGKAVGKINIVDAPVAKKFTKDDILLIKRYSTEMEGMILSSAGVIMETGGLTSDTAILCREFNIPAVVGAKKASSLLRNGEYVRLDGNSGTVYREKKEKSEDVSTEVHPVVHAYTKGEVKIEEKVEEEKKEEIPSVPPKDSTLPPTATKIYSMVTKPAKKMFNYVGDSNGFVYVDLDRIMIEDGRHILKYVEEKKFLDYTKKISQQIIDYVDLAGGEEVVVSIGSAKVKDFRALVGGKSLEDSSLSPEARGAIHYITNPELLKRVARIIRRVRNVYKKRNVSLAIHSPMNEDVMKEMKKYLSAEKLRRTSSFNLYVVLDNSSEIILIDEIINTQIDGVILNTPKVAMQMQGFKEDTKNAKYDLARSSVFKVLDNVHSSVREKNGKTIVIVENNKPLLRYCVQAGVYGVSVYPEDIKEARKVVAGEEVKIILG</sequence>
<evidence type="ECO:0000313" key="19">
    <source>
        <dbReference type="Proteomes" id="UP000576550"/>
    </source>
</evidence>
<dbReference type="AlphaFoldDB" id="A0A832QBS2"/>
<dbReference type="SUPFAM" id="SSF56059">
    <property type="entry name" value="Glutathione synthetase ATP-binding domain-like"/>
    <property type="match status" value="1"/>
</dbReference>
<evidence type="ECO:0000256" key="7">
    <source>
        <dbReference type="ARBA" id="ARBA00022679"/>
    </source>
</evidence>
<dbReference type="Proteomes" id="UP000576550">
    <property type="component" value="Unassembled WGS sequence"/>
</dbReference>
<evidence type="ECO:0000256" key="2">
    <source>
        <dbReference type="ARBA" id="ARBA00002988"/>
    </source>
</evidence>
<dbReference type="Pfam" id="PF00391">
    <property type="entry name" value="PEP-utilizers"/>
    <property type="match status" value="1"/>
</dbReference>
<comment type="pathway">
    <text evidence="3">Carbohydrate biosynthesis; gluconeogenesis.</text>
</comment>
<evidence type="ECO:0000256" key="14">
    <source>
        <dbReference type="ARBA" id="ARBA00047700"/>
    </source>
</evidence>
<reference evidence="18 19" key="1">
    <citation type="journal article" date="2020" name="Biotechnol. Biofuels">
        <title>New insights from the biogas microbiome by comprehensive genome-resolved metagenomics of nearly 1600 species originating from multiple anaerobic digesters.</title>
        <authorList>
            <person name="Campanaro S."/>
            <person name="Treu L."/>
            <person name="Rodriguez-R L.M."/>
            <person name="Kovalovszki A."/>
            <person name="Ziels R.M."/>
            <person name="Maus I."/>
            <person name="Zhu X."/>
            <person name="Kougias P.G."/>
            <person name="Basile A."/>
            <person name="Luo G."/>
            <person name="Schluter A."/>
            <person name="Konstantinidis K.T."/>
            <person name="Angelidaki I."/>
        </authorList>
    </citation>
    <scope>NUCLEOTIDE SEQUENCE [LARGE SCALE GENOMIC DNA]</scope>
    <source>
        <strain evidence="18">AS05jafATM_89</strain>
    </source>
</reference>
<dbReference type="GO" id="GO:0046872">
    <property type="term" value="F:metal ion binding"/>
    <property type="evidence" value="ECO:0007669"/>
    <property type="project" value="UniProtKB-KW"/>
</dbReference>
<dbReference type="Pfam" id="PF01326">
    <property type="entry name" value="PPDK_N"/>
    <property type="match status" value="1"/>
</dbReference>
<comment type="function">
    <text evidence="2">Catalyzes the phosphorylation of pyruvate to phosphoenolpyruvate.</text>
</comment>
<dbReference type="InterPro" id="IPR013815">
    <property type="entry name" value="ATP_grasp_subdomain_1"/>
</dbReference>
<feature type="domain" description="Pyruvate phosphate dikinase AMP/ATP-binding" evidence="17">
    <location>
        <begin position="25"/>
        <end position="323"/>
    </location>
</feature>
<organism evidence="18 19">
    <name type="scientific">Candidatus Dojkabacteria bacterium</name>
    <dbReference type="NCBI Taxonomy" id="2099670"/>
    <lineage>
        <taxon>Bacteria</taxon>
        <taxon>Candidatus Dojkabacteria</taxon>
    </lineage>
</organism>
<evidence type="ECO:0000256" key="3">
    <source>
        <dbReference type="ARBA" id="ARBA00004742"/>
    </source>
</evidence>
<evidence type="ECO:0000256" key="13">
    <source>
        <dbReference type="ARBA" id="ARBA00033470"/>
    </source>
</evidence>
<evidence type="ECO:0000313" key="18">
    <source>
        <dbReference type="EMBL" id="HHX99065.1"/>
    </source>
</evidence>
<dbReference type="Gene3D" id="3.30.1490.20">
    <property type="entry name" value="ATP-grasp fold, A domain"/>
    <property type="match status" value="1"/>
</dbReference>
<dbReference type="InterPro" id="IPR008279">
    <property type="entry name" value="PEP-util_enz_mobile_dom"/>
</dbReference>
<evidence type="ECO:0000259" key="17">
    <source>
        <dbReference type="Pfam" id="PF01326"/>
    </source>
</evidence>
<evidence type="ECO:0000256" key="10">
    <source>
        <dbReference type="ARBA" id="ARBA00022777"/>
    </source>
</evidence>
<evidence type="ECO:0000256" key="15">
    <source>
        <dbReference type="SAM" id="Coils"/>
    </source>
</evidence>
<gene>
    <name evidence="18" type="ORF">GX533_00030</name>
</gene>
<feature type="coiled-coil region" evidence="15">
    <location>
        <begin position="372"/>
        <end position="399"/>
    </location>
</feature>
<protein>
    <recommendedName>
        <fullName evidence="6">Phosphoenolpyruvate synthase</fullName>
        <ecNumber evidence="5">2.7.9.2</ecNumber>
    </recommendedName>
    <alternativeName>
        <fullName evidence="13">Pyruvate, water dikinase</fullName>
    </alternativeName>
</protein>
<evidence type="ECO:0000256" key="6">
    <source>
        <dbReference type="ARBA" id="ARBA00021623"/>
    </source>
</evidence>
<dbReference type="SUPFAM" id="SSF51621">
    <property type="entry name" value="Phosphoenolpyruvate/pyruvate domain"/>
    <property type="match status" value="1"/>
</dbReference>
<dbReference type="InterPro" id="IPR015813">
    <property type="entry name" value="Pyrv/PenolPyrv_kinase-like_dom"/>
</dbReference>
<dbReference type="InterPro" id="IPR040442">
    <property type="entry name" value="Pyrv_kinase-like_dom_sf"/>
</dbReference>
<comment type="cofactor">
    <cofactor evidence="1">
        <name>Mg(2+)</name>
        <dbReference type="ChEBI" id="CHEBI:18420"/>
    </cofactor>
</comment>
<evidence type="ECO:0000256" key="8">
    <source>
        <dbReference type="ARBA" id="ARBA00022723"/>
    </source>
</evidence>
<keyword evidence="11" id="KW-0067">ATP-binding</keyword>
<proteinExistence type="inferred from homology"/>
<evidence type="ECO:0000256" key="5">
    <source>
        <dbReference type="ARBA" id="ARBA00011996"/>
    </source>
</evidence>
<dbReference type="InterPro" id="IPR006319">
    <property type="entry name" value="PEP_synth"/>
</dbReference>
<dbReference type="Gene3D" id="3.50.30.10">
    <property type="entry name" value="Phosphohistidine domain"/>
    <property type="match status" value="1"/>
</dbReference>
<evidence type="ECO:0000256" key="9">
    <source>
        <dbReference type="ARBA" id="ARBA00022741"/>
    </source>
</evidence>
<dbReference type="Gene3D" id="3.20.20.60">
    <property type="entry name" value="Phosphoenolpyruvate-binding domains"/>
    <property type="match status" value="1"/>
</dbReference>
<dbReference type="UniPathway" id="UPA00138"/>
<evidence type="ECO:0000259" key="16">
    <source>
        <dbReference type="Pfam" id="PF00391"/>
    </source>
</evidence>
<dbReference type="GO" id="GO:0006094">
    <property type="term" value="P:gluconeogenesis"/>
    <property type="evidence" value="ECO:0007669"/>
    <property type="project" value="UniProtKB-UniPathway"/>
</dbReference>
<dbReference type="PANTHER" id="PTHR43030">
    <property type="entry name" value="PHOSPHOENOLPYRUVATE SYNTHASE"/>
    <property type="match status" value="1"/>
</dbReference>
<evidence type="ECO:0000256" key="11">
    <source>
        <dbReference type="ARBA" id="ARBA00022840"/>
    </source>
</evidence>
<keyword evidence="10" id="KW-0418">Kinase</keyword>
<keyword evidence="7" id="KW-0808">Transferase</keyword>
<dbReference type="EC" id="2.7.9.2" evidence="5"/>
<accession>A0A832QBS2</accession>
<keyword evidence="8" id="KW-0479">Metal-binding</keyword>
<dbReference type="InterPro" id="IPR002192">
    <property type="entry name" value="PPDK_AMP/ATP-bd"/>
</dbReference>